<proteinExistence type="predicted"/>
<feature type="non-terminal residue" evidence="1">
    <location>
        <position position="1"/>
    </location>
</feature>
<reference evidence="1 2" key="1">
    <citation type="submission" date="2021-07" db="EMBL/GenBank/DDBJ databases">
        <authorList>
            <person name="Palmer J.M."/>
        </authorList>
    </citation>
    <scope>NUCLEOTIDE SEQUENCE [LARGE SCALE GENOMIC DNA]</scope>
    <source>
        <strain evidence="1 2">AT_MEX2019</strain>
        <tissue evidence="1">Muscle</tissue>
    </source>
</reference>
<evidence type="ECO:0000313" key="1">
    <source>
        <dbReference type="EMBL" id="MED6258672.1"/>
    </source>
</evidence>
<evidence type="ECO:0000313" key="2">
    <source>
        <dbReference type="Proteomes" id="UP001345963"/>
    </source>
</evidence>
<accession>A0ABU7C6U6</accession>
<organism evidence="1 2">
    <name type="scientific">Ataeniobius toweri</name>
    <dbReference type="NCBI Taxonomy" id="208326"/>
    <lineage>
        <taxon>Eukaryota</taxon>
        <taxon>Metazoa</taxon>
        <taxon>Chordata</taxon>
        <taxon>Craniata</taxon>
        <taxon>Vertebrata</taxon>
        <taxon>Euteleostomi</taxon>
        <taxon>Actinopterygii</taxon>
        <taxon>Neopterygii</taxon>
        <taxon>Teleostei</taxon>
        <taxon>Neoteleostei</taxon>
        <taxon>Acanthomorphata</taxon>
        <taxon>Ovalentaria</taxon>
        <taxon>Atherinomorphae</taxon>
        <taxon>Cyprinodontiformes</taxon>
        <taxon>Goodeidae</taxon>
        <taxon>Ataeniobius</taxon>
    </lineage>
</organism>
<name>A0ABU7C6U6_9TELE</name>
<dbReference type="Proteomes" id="UP001345963">
    <property type="component" value="Unassembled WGS sequence"/>
</dbReference>
<protein>
    <submittedName>
        <fullName evidence="1">Uncharacterized protein</fullName>
    </submittedName>
</protein>
<sequence>HHPSYLRGHQSQTRCHIAASNKGGTGSVWRTHEEACQEIDQGTVRTLKESHLEVDHEAWKTL</sequence>
<gene>
    <name evidence="1" type="ORF">ATANTOWER_010618</name>
</gene>
<comment type="caution">
    <text evidence="1">The sequence shown here is derived from an EMBL/GenBank/DDBJ whole genome shotgun (WGS) entry which is preliminary data.</text>
</comment>
<keyword evidence="2" id="KW-1185">Reference proteome</keyword>
<dbReference type="EMBL" id="JAHUTI010081021">
    <property type="protein sequence ID" value="MED6258672.1"/>
    <property type="molecule type" value="Genomic_DNA"/>
</dbReference>